<accession>A0A9X3XML2</accession>
<evidence type="ECO:0000313" key="1">
    <source>
        <dbReference type="EMBL" id="MDC4239862.1"/>
    </source>
</evidence>
<evidence type="ECO:0000313" key="2">
    <source>
        <dbReference type="Proteomes" id="UP001141183"/>
    </source>
</evidence>
<name>A0A9X3XML2_9CLOT</name>
<keyword evidence="2" id="KW-1185">Reference proteome</keyword>
<dbReference type="Proteomes" id="UP001141183">
    <property type="component" value="Unassembled WGS sequence"/>
</dbReference>
<dbReference type="EMBL" id="JAMRYU010000006">
    <property type="protein sequence ID" value="MDC4239862.1"/>
    <property type="molecule type" value="Genomic_DNA"/>
</dbReference>
<protein>
    <submittedName>
        <fullName evidence="1">Uncharacterized protein</fullName>
    </submittedName>
</protein>
<dbReference type="RefSeq" id="WP_272470171.1">
    <property type="nucleotide sequence ID" value="NZ_JAMRYU010000006.1"/>
</dbReference>
<proteinExistence type="predicted"/>
<reference evidence="1" key="1">
    <citation type="submission" date="2022-05" db="EMBL/GenBank/DDBJ databases">
        <title>Draft genome sequence of Clostridium tertium strain CP3 isolated from Peru.</title>
        <authorList>
            <person name="Hurtado R."/>
            <person name="Lima L."/>
            <person name="Sousa T."/>
            <person name="Jaiswal A.K."/>
            <person name="Tiwari S."/>
            <person name="Maturrano L."/>
            <person name="Brenig B."/>
            <person name="Azevedo V."/>
        </authorList>
    </citation>
    <scope>NUCLEOTIDE SEQUENCE</scope>
    <source>
        <strain evidence="1">CP3</strain>
    </source>
</reference>
<dbReference type="AlphaFoldDB" id="A0A9X3XML2"/>
<organism evidence="1 2">
    <name type="scientific">Clostridium tertium</name>
    <dbReference type="NCBI Taxonomy" id="1559"/>
    <lineage>
        <taxon>Bacteria</taxon>
        <taxon>Bacillati</taxon>
        <taxon>Bacillota</taxon>
        <taxon>Clostridia</taxon>
        <taxon>Eubacteriales</taxon>
        <taxon>Clostridiaceae</taxon>
        <taxon>Clostridium</taxon>
    </lineage>
</organism>
<gene>
    <name evidence="1" type="ORF">NE398_06755</name>
</gene>
<comment type="caution">
    <text evidence="1">The sequence shown here is derived from an EMBL/GenBank/DDBJ whole genome shotgun (WGS) entry which is preliminary data.</text>
</comment>
<sequence>MDMELIKKFLIDECGYKSINDAIKNTPRINIYAFIGEVNRTIIKEDKL</sequence>